<accession>A0A7C9CXB7</accession>
<evidence type="ECO:0000256" key="1">
    <source>
        <dbReference type="SAM" id="MobiDB-lite"/>
    </source>
</evidence>
<dbReference type="AlphaFoldDB" id="A0A7C9CXB7"/>
<dbReference type="Pfam" id="PF22272">
    <property type="entry name" value="LEA_3b"/>
    <property type="match status" value="1"/>
</dbReference>
<protein>
    <submittedName>
        <fullName evidence="2">Uncharacterized protein</fullName>
    </submittedName>
</protein>
<dbReference type="PANTHER" id="PTHR35122:SF2">
    <property type="entry name" value="OS04G0598000 PROTEIN"/>
    <property type="match status" value="1"/>
</dbReference>
<reference evidence="2" key="1">
    <citation type="journal article" date="2013" name="J. Plant Res.">
        <title>Effect of fungi and light on seed germination of three Opuntia species from semiarid lands of central Mexico.</title>
        <authorList>
            <person name="Delgado-Sanchez P."/>
            <person name="Jimenez-Bremont J.F."/>
            <person name="Guerrero-Gonzalez Mde L."/>
            <person name="Flores J."/>
        </authorList>
    </citation>
    <scope>NUCLEOTIDE SEQUENCE</scope>
    <source>
        <tissue evidence="2">Cladode</tissue>
    </source>
</reference>
<dbReference type="EMBL" id="GISG01065018">
    <property type="protein sequence ID" value="MBA4628186.1"/>
    <property type="molecule type" value="Transcribed_RNA"/>
</dbReference>
<reference evidence="2" key="2">
    <citation type="submission" date="2020-07" db="EMBL/GenBank/DDBJ databases">
        <authorList>
            <person name="Vera ALvarez R."/>
            <person name="Arias-Moreno D.M."/>
            <person name="Jimenez-Jacinto V."/>
            <person name="Jimenez-Bremont J.F."/>
            <person name="Swaminathan K."/>
            <person name="Moose S.P."/>
            <person name="Guerrero-Gonzalez M.L."/>
            <person name="Marino-Ramirez L."/>
            <person name="Landsman D."/>
            <person name="Rodriguez-Kessler M."/>
            <person name="Delgado-Sanchez P."/>
        </authorList>
    </citation>
    <scope>NUCLEOTIDE SEQUENCE</scope>
    <source>
        <tissue evidence="2">Cladode</tissue>
    </source>
</reference>
<sequence length="129" mass="13746">MAANSSRRAVAGLGKRLLSHNISCFAPSLSVSAPPLRRSMHGSVYDKNIDDQVCPVVVPDDIIASQSEKYWAPNPQTGVFGPPSIGKAGGSGEGGFYTSPLHGDHDSESVLEQKAFFRPVEDLDLPELP</sequence>
<organism evidence="2">
    <name type="scientific">Opuntia streptacantha</name>
    <name type="common">Prickly pear cactus</name>
    <name type="synonym">Opuntia cardona</name>
    <dbReference type="NCBI Taxonomy" id="393608"/>
    <lineage>
        <taxon>Eukaryota</taxon>
        <taxon>Viridiplantae</taxon>
        <taxon>Streptophyta</taxon>
        <taxon>Embryophyta</taxon>
        <taxon>Tracheophyta</taxon>
        <taxon>Spermatophyta</taxon>
        <taxon>Magnoliopsida</taxon>
        <taxon>eudicotyledons</taxon>
        <taxon>Gunneridae</taxon>
        <taxon>Pentapetalae</taxon>
        <taxon>Caryophyllales</taxon>
        <taxon>Cactineae</taxon>
        <taxon>Cactaceae</taxon>
        <taxon>Opuntioideae</taxon>
        <taxon>Opuntia</taxon>
    </lineage>
</organism>
<feature type="region of interest" description="Disordered" evidence="1">
    <location>
        <begin position="74"/>
        <end position="106"/>
    </location>
</feature>
<name>A0A7C9CXB7_OPUST</name>
<proteinExistence type="predicted"/>
<evidence type="ECO:0000313" key="2">
    <source>
        <dbReference type="EMBL" id="MBA4628186.1"/>
    </source>
</evidence>
<dbReference type="InterPro" id="IPR039291">
    <property type="entry name" value="At5g17165-like"/>
</dbReference>
<dbReference type="PANTHER" id="PTHR35122">
    <property type="entry name" value="OSJNBA0093F12.14 PROTEIN"/>
    <property type="match status" value="1"/>
</dbReference>